<evidence type="ECO:0000259" key="6">
    <source>
        <dbReference type="Pfam" id="PF01509"/>
    </source>
</evidence>
<dbReference type="GO" id="GO:0003723">
    <property type="term" value="F:RNA binding"/>
    <property type="evidence" value="ECO:0007669"/>
    <property type="project" value="InterPro"/>
</dbReference>
<dbReference type="RefSeq" id="WP_071677249.1">
    <property type="nucleotide sequence ID" value="NZ_AP025593.1"/>
</dbReference>
<accession>A0A1J0LV98</accession>
<dbReference type="SUPFAM" id="SSF55120">
    <property type="entry name" value="Pseudouridine synthase"/>
    <property type="match status" value="1"/>
</dbReference>
<dbReference type="STRING" id="56956.A0O31_01442"/>
<dbReference type="InterPro" id="IPR002501">
    <property type="entry name" value="PsdUridine_synth_N"/>
</dbReference>
<comment type="function">
    <text evidence="5">Responsible for synthesis of pseudouridine from uracil-55 in the psi GC loop of transfer RNAs.</text>
</comment>
<evidence type="ECO:0000256" key="5">
    <source>
        <dbReference type="HAMAP-Rule" id="MF_01080"/>
    </source>
</evidence>
<dbReference type="GO" id="GO:0160148">
    <property type="term" value="F:tRNA pseudouridine(55) synthase activity"/>
    <property type="evidence" value="ECO:0007669"/>
    <property type="project" value="UniProtKB-EC"/>
</dbReference>
<dbReference type="OrthoDB" id="9802309at2"/>
<name>A0A1J0LV98_THEBO</name>
<dbReference type="GO" id="GO:0031119">
    <property type="term" value="P:tRNA pseudouridine synthesis"/>
    <property type="evidence" value="ECO:0007669"/>
    <property type="project" value="UniProtKB-UniRule"/>
</dbReference>
<dbReference type="GO" id="GO:1990481">
    <property type="term" value="P:mRNA pseudouridine synthesis"/>
    <property type="evidence" value="ECO:0007669"/>
    <property type="project" value="TreeGrafter"/>
</dbReference>
<dbReference type="HAMAP" id="MF_01080">
    <property type="entry name" value="TruB_bact"/>
    <property type="match status" value="1"/>
</dbReference>
<dbReference type="EMBL" id="AP025593">
    <property type="protein sequence ID" value="BDG17164.1"/>
    <property type="molecule type" value="Genomic_DNA"/>
</dbReference>
<dbReference type="AlphaFoldDB" id="A0A1J0LV98"/>
<keyword evidence="3 5" id="KW-0819">tRNA processing</keyword>
<dbReference type="CDD" id="cd02573">
    <property type="entry name" value="PseudoU_synth_EcTruB"/>
    <property type="match status" value="1"/>
</dbReference>
<keyword evidence="4 5" id="KW-0413">Isomerase</keyword>
<evidence type="ECO:0000313" key="8">
    <source>
        <dbReference type="EMBL" id="BDG17164.1"/>
    </source>
</evidence>
<evidence type="ECO:0000256" key="3">
    <source>
        <dbReference type="ARBA" id="ARBA00022694"/>
    </source>
</evidence>
<reference evidence="9" key="1">
    <citation type="submission" date="2016-06" db="EMBL/GenBank/DDBJ databases">
        <title>Whole genome sequencing of Thermus brockianus strain GE-1.</title>
        <authorList>
            <person name="Schaefers C."/>
            <person name="Blank S."/>
            <person name="Wiebusch S."/>
            <person name="Elleuche S."/>
            <person name="Antranikian G."/>
        </authorList>
    </citation>
    <scope>NUCLEOTIDE SEQUENCE [LARGE SCALE GENOMIC DNA]</scope>
    <source>
        <strain evidence="9">GE-1</strain>
    </source>
</reference>
<gene>
    <name evidence="5 8" type="primary">truB</name>
    <name evidence="7" type="ORF">A0O31_01442</name>
    <name evidence="8" type="ORF">TbrSNM41_18980</name>
</gene>
<comment type="similarity">
    <text evidence="2 5">Belongs to the pseudouridine synthase TruB family. Type 1 subfamily.</text>
</comment>
<dbReference type="PANTHER" id="PTHR13767:SF2">
    <property type="entry name" value="PSEUDOURIDYLATE SYNTHASE TRUB1"/>
    <property type="match status" value="1"/>
</dbReference>
<dbReference type="Pfam" id="PF01509">
    <property type="entry name" value="TruB_N"/>
    <property type="match status" value="1"/>
</dbReference>
<dbReference type="NCBIfam" id="TIGR00431">
    <property type="entry name" value="TruB"/>
    <property type="match status" value="1"/>
</dbReference>
<dbReference type="EC" id="5.4.99.25" evidence="5"/>
<dbReference type="EMBL" id="CP016312">
    <property type="protein sequence ID" value="APD09555.1"/>
    <property type="molecule type" value="Genomic_DNA"/>
</dbReference>
<sequence>MALYAVDKPLHLTSHDAVEEARKRLGTRRVGHTGTLDPLATGLLLLVSEESTKLVPFLSGEDKEYIAWVSFGATTPTLDAEGPVSEEAPVRFDRKDLESVLPSFLALREQVPPLYSAIKVGGKRAYEAAREGKPLELGPRPVRYVELELLAFDPKPIPHPIAPSAKGWRLAEKGGRKVELPKPLGDYPTAVIRLVVGPGTYVRAFARDLGEKLRTKAFLSGLVRTRIGKVGLERAVRLSELSPEKAIPEVDVLPFPVVELSHTEARRVLEGVPLPIPALGYVTLVDSRRRLLAIAEGDGFKLKIRRVFVKEA</sequence>
<feature type="domain" description="Pseudouridine synthase II N-terminal" evidence="6">
    <location>
        <begin position="22"/>
        <end position="155"/>
    </location>
</feature>
<dbReference type="InterPro" id="IPR014780">
    <property type="entry name" value="tRNA_psdUridine_synth_TruB"/>
</dbReference>
<dbReference type="Proteomes" id="UP000182993">
    <property type="component" value="Chromosome"/>
</dbReference>
<reference evidence="7" key="2">
    <citation type="journal article" date="2017" name="Stand. Genomic Sci.">
        <title>Complete genome sequence of Thermus brockianus GE-1 reveals key enzymes of xylan/xylose metabolism.</title>
        <authorList>
            <person name="Schaefers C."/>
            <person name="Blank S."/>
            <person name="Wiebusch S."/>
            <person name="Elleuche S."/>
            <person name="Antranikian G."/>
        </authorList>
    </citation>
    <scope>NUCLEOTIDE SEQUENCE</scope>
    <source>
        <strain evidence="7">GE-1</strain>
    </source>
</reference>
<dbReference type="PANTHER" id="PTHR13767">
    <property type="entry name" value="TRNA-PSEUDOURIDINE SYNTHASE"/>
    <property type="match status" value="1"/>
</dbReference>
<reference evidence="8 10" key="3">
    <citation type="journal article" date="2022" name="Microbiol. Resour. Announc.">
        <title>Complete Genome Sequences of Thermus Strains Isolated from Senami Hot Spring in Japan.</title>
        <authorList>
            <person name="Miyazaki K."/>
        </authorList>
    </citation>
    <scope>NUCLEOTIDE SEQUENCE [LARGE SCALE GENOMIC DNA]</scope>
    <source>
        <strain evidence="8 10">SNM4-1</strain>
    </source>
</reference>
<evidence type="ECO:0000256" key="1">
    <source>
        <dbReference type="ARBA" id="ARBA00000385"/>
    </source>
</evidence>
<evidence type="ECO:0000313" key="9">
    <source>
        <dbReference type="Proteomes" id="UP000182993"/>
    </source>
</evidence>
<evidence type="ECO:0000313" key="10">
    <source>
        <dbReference type="Proteomes" id="UP000831120"/>
    </source>
</evidence>
<dbReference type="Proteomes" id="UP000831120">
    <property type="component" value="Chromosome"/>
</dbReference>
<organism evidence="7 9">
    <name type="scientific">Thermus brockianus</name>
    <dbReference type="NCBI Taxonomy" id="56956"/>
    <lineage>
        <taxon>Bacteria</taxon>
        <taxon>Thermotogati</taxon>
        <taxon>Deinococcota</taxon>
        <taxon>Deinococci</taxon>
        <taxon>Thermales</taxon>
        <taxon>Thermaceae</taxon>
        <taxon>Thermus</taxon>
    </lineage>
</organism>
<dbReference type="KEGG" id="tbc:A0O31_01442"/>
<comment type="catalytic activity">
    <reaction evidence="1 5">
        <text>uridine(55) in tRNA = pseudouridine(55) in tRNA</text>
        <dbReference type="Rhea" id="RHEA:42532"/>
        <dbReference type="Rhea" id="RHEA-COMP:10101"/>
        <dbReference type="Rhea" id="RHEA-COMP:10102"/>
        <dbReference type="ChEBI" id="CHEBI:65314"/>
        <dbReference type="ChEBI" id="CHEBI:65315"/>
        <dbReference type="EC" id="5.4.99.25"/>
    </reaction>
</comment>
<dbReference type="Gene3D" id="3.30.2350.10">
    <property type="entry name" value="Pseudouridine synthase"/>
    <property type="match status" value="1"/>
</dbReference>
<proteinExistence type="inferred from homology"/>
<protein>
    <recommendedName>
        <fullName evidence="5">tRNA pseudouridine synthase B</fullName>
        <ecNumber evidence="5">5.4.99.25</ecNumber>
    </recommendedName>
    <alternativeName>
        <fullName evidence="5">tRNA pseudouridine(55) synthase</fullName>
        <shortName evidence="5">Psi55 synthase</shortName>
    </alternativeName>
    <alternativeName>
        <fullName evidence="5">tRNA pseudouridylate synthase</fullName>
    </alternativeName>
    <alternativeName>
        <fullName evidence="5">tRNA-uridine isomerase</fullName>
    </alternativeName>
</protein>
<dbReference type="InterPro" id="IPR020103">
    <property type="entry name" value="PsdUridine_synth_cat_dom_sf"/>
</dbReference>
<evidence type="ECO:0000256" key="4">
    <source>
        <dbReference type="ARBA" id="ARBA00023235"/>
    </source>
</evidence>
<evidence type="ECO:0000256" key="2">
    <source>
        <dbReference type="ARBA" id="ARBA00005642"/>
    </source>
</evidence>
<feature type="active site" description="Nucleophile" evidence="5">
    <location>
        <position position="37"/>
    </location>
</feature>
<keyword evidence="10" id="KW-1185">Reference proteome</keyword>
<evidence type="ECO:0000313" key="7">
    <source>
        <dbReference type="EMBL" id="APD09555.1"/>
    </source>
</evidence>